<organism evidence="2">
    <name type="scientific">marine metagenome</name>
    <dbReference type="NCBI Taxonomy" id="408172"/>
    <lineage>
        <taxon>unclassified sequences</taxon>
        <taxon>metagenomes</taxon>
        <taxon>ecological metagenomes</taxon>
    </lineage>
</organism>
<reference evidence="2" key="1">
    <citation type="submission" date="2018-05" db="EMBL/GenBank/DDBJ databases">
        <authorList>
            <person name="Lanie J.A."/>
            <person name="Ng W.-L."/>
            <person name="Kazmierczak K.M."/>
            <person name="Andrzejewski T.M."/>
            <person name="Davidsen T.M."/>
            <person name="Wayne K.J."/>
            <person name="Tettelin H."/>
            <person name="Glass J.I."/>
            <person name="Rusch D."/>
            <person name="Podicherti R."/>
            <person name="Tsui H.-C.T."/>
            <person name="Winkler M.E."/>
        </authorList>
    </citation>
    <scope>NUCLEOTIDE SEQUENCE</scope>
</reference>
<evidence type="ECO:0008006" key="3">
    <source>
        <dbReference type="Google" id="ProtNLM"/>
    </source>
</evidence>
<evidence type="ECO:0000256" key="1">
    <source>
        <dbReference type="SAM" id="MobiDB-lite"/>
    </source>
</evidence>
<sequence>MNKQRISQRLRSEFNDLKRTAKSVATEMGYDLKEIEKYLNGNFQESSYLNFLKDFERFYPVDISDLLFVESDTQEGILYFSNQKSEETSRKFSRKDSEGEFSPYYDYRDTAKSNLS</sequence>
<feature type="compositionally biased region" description="Basic and acidic residues" evidence="1">
    <location>
        <begin position="106"/>
        <end position="116"/>
    </location>
</feature>
<dbReference type="EMBL" id="UINC01129646">
    <property type="protein sequence ID" value="SVD10174.1"/>
    <property type="molecule type" value="Genomic_DNA"/>
</dbReference>
<protein>
    <recommendedName>
        <fullName evidence="3">HTH cro/C1-type domain-containing protein</fullName>
    </recommendedName>
</protein>
<accession>A0A382SJV6</accession>
<name>A0A382SJV6_9ZZZZ</name>
<feature type="region of interest" description="Disordered" evidence="1">
    <location>
        <begin position="89"/>
        <end position="116"/>
    </location>
</feature>
<feature type="compositionally biased region" description="Basic and acidic residues" evidence="1">
    <location>
        <begin position="89"/>
        <end position="98"/>
    </location>
</feature>
<gene>
    <name evidence="2" type="ORF">METZ01_LOCUS363028</name>
</gene>
<feature type="non-terminal residue" evidence="2">
    <location>
        <position position="116"/>
    </location>
</feature>
<dbReference type="AlphaFoldDB" id="A0A382SJV6"/>
<evidence type="ECO:0000313" key="2">
    <source>
        <dbReference type="EMBL" id="SVD10174.1"/>
    </source>
</evidence>
<proteinExistence type="predicted"/>